<dbReference type="SUPFAM" id="SSF53795">
    <property type="entry name" value="PEP carboxykinase-like"/>
    <property type="match status" value="1"/>
</dbReference>
<sequence>MTFATRITTADNQSVTVISQTSAITDWVSRYLGLWWTAADVDPGTATGPVIRADVDEEQHAALGARVLAGRPEEVTYATAPMLVTRDKTDLVTATQPEDGLSYAWEPAVGRMRIVGVDETAVATATARLAREVVRGQLLADGWQILHASAVTRPSDGATLLTLGNKGAGKTTTGFLLARTGLHLLANDRVFARFDGDVIRVLPWPSAAAIGFGLLDALGWYEPVRARVRAGELMHPTQKQAVTDALLAGDRTPLWKESGAEMKPQFFPDQLETWLGLTPATEGHAVGILFPEIAPEAEPALTSVARGVTDADFFSSATEDRYPDVFGLLPPEASDQDLIGRLAQLPRQALTMNHDPEASTAVLLEAARSVL</sequence>
<reference evidence="1" key="1">
    <citation type="submission" date="2022-10" db="EMBL/GenBank/DDBJ databases">
        <title>The complete genomes of actinobacterial strains from the NBC collection.</title>
        <authorList>
            <person name="Joergensen T.S."/>
            <person name="Alvarez Arevalo M."/>
            <person name="Sterndorff E.B."/>
            <person name="Faurdal D."/>
            <person name="Vuksanovic O."/>
            <person name="Mourched A.-S."/>
            <person name="Charusanti P."/>
            <person name="Shaw S."/>
            <person name="Blin K."/>
            <person name="Weber T."/>
        </authorList>
    </citation>
    <scope>NUCLEOTIDE SEQUENCE</scope>
    <source>
        <strain evidence="1">NBC_00008</strain>
    </source>
</reference>
<accession>A0AAU2VLG7</accession>
<dbReference type="Gene3D" id="3.40.50.300">
    <property type="entry name" value="P-loop containing nucleotide triphosphate hydrolases"/>
    <property type="match status" value="1"/>
</dbReference>
<dbReference type="InterPro" id="IPR027417">
    <property type="entry name" value="P-loop_NTPase"/>
</dbReference>
<name>A0AAU2VLG7_9ACTN</name>
<organism evidence="1">
    <name type="scientific">Streptomyces sp. NBC_00008</name>
    <dbReference type="NCBI Taxonomy" id="2903610"/>
    <lineage>
        <taxon>Bacteria</taxon>
        <taxon>Bacillati</taxon>
        <taxon>Actinomycetota</taxon>
        <taxon>Actinomycetes</taxon>
        <taxon>Kitasatosporales</taxon>
        <taxon>Streptomycetaceae</taxon>
        <taxon>Streptomyces</taxon>
    </lineage>
</organism>
<protein>
    <submittedName>
        <fullName evidence="1">Uncharacterized protein</fullName>
    </submittedName>
</protein>
<gene>
    <name evidence="1" type="ORF">OG398_05440</name>
</gene>
<dbReference type="EMBL" id="CP108313">
    <property type="protein sequence ID" value="WTW67758.1"/>
    <property type="molecule type" value="Genomic_DNA"/>
</dbReference>
<dbReference type="AlphaFoldDB" id="A0AAU2VLG7"/>
<evidence type="ECO:0000313" key="1">
    <source>
        <dbReference type="EMBL" id="WTW67758.1"/>
    </source>
</evidence>
<proteinExistence type="predicted"/>